<proteinExistence type="predicted"/>
<keyword evidence="2" id="KW-1185">Reference proteome</keyword>
<dbReference type="AlphaFoldDB" id="A0AAD7DDU3"/>
<name>A0AAD7DDU3_MYCRO</name>
<organism evidence="1 2">
    <name type="scientific">Mycena rosella</name>
    <name type="common">Pink bonnet</name>
    <name type="synonym">Agaricus rosellus</name>
    <dbReference type="NCBI Taxonomy" id="1033263"/>
    <lineage>
        <taxon>Eukaryota</taxon>
        <taxon>Fungi</taxon>
        <taxon>Dikarya</taxon>
        <taxon>Basidiomycota</taxon>
        <taxon>Agaricomycotina</taxon>
        <taxon>Agaricomycetes</taxon>
        <taxon>Agaricomycetidae</taxon>
        <taxon>Agaricales</taxon>
        <taxon>Marasmiineae</taxon>
        <taxon>Mycenaceae</taxon>
        <taxon>Mycena</taxon>
    </lineage>
</organism>
<reference evidence="1" key="1">
    <citation type="submission" date="2023-03" db="EMBL/GenBank/DDBJ databases">
        <title>Massive genome expansion in bonnet fungi (Mycena s.s.) driven by repeated elements and novel gene families across ecological guilds.</title>
        <authorList>
            <consortium name="Lawrence Berkeley National Laboratory"/>
            <person name="Harder C.B."/>
            <person name="Miyauchi S."/>
            <person name="Viragh M."/>
            <person name="Kuo A."/>
            <person name="Thoen E."/>
            <person name="Andreopoulos B."/>
            <person name="Lu D."/>
            <person name="Skrede I."/>
            <person name="Drula E."/>
            <person name="Henrissat B."/>
            <person name="Morin E."/>
            <person name="Kohler A."/>
            <person name="Barry K."/>
            <person name="LaButti K."/>
            <person name="Morin E."/>
            <person name="Salamov A."/>
            <person name="Lipzen A."/>
            <person name="Mereny Z."/>
            <person name="Hegedus B."/>
            <person name="Baldrian P."/>
            <person name="Stursova M."/>
            <person name="Weitz H."/>
            <person name="Taylor A."/>
            <person name="Grigoriev I.V."/>
            <person name="Nagy L.G."/>
            <person name="Martin F."/>
            <person name="Kauserud H."/>
        </authorList>
    </citation>
    <scope>NUCLEOTIDE SEQUENCE</scope>
    <source>
        <strain evidence="1">CBHHK067</strain>
    </source>
</reference>
<comment type="caution">
    <text evidence="1">The sequence shown here is derived from an EMBL/GenBank/DDBJ whole genome shotgun (WGS) entry which is preliminary data.</text>
</comment>
<accession>A0AAD7DDU3</accession>
<evidence type="ECO:0000313" key="2">
    <source>
        <dbReference type="Proteomes" id="UP001221757"/>
    </source>
</evidence>
<protein>
    <submittedName>
        <fullName evidence="1">Uncharacterized protein</fullName>
    </submittedName>
</protein>
<dbReference type="EMBL" id="JARKIE010000073">
    <property type="protein sequence ID" value="KAJ7689323.1"/>
    <property type="molecule type" value="Genomic_DNA"/>
</dbReference>
<dbReference type="Proteomes" id="UP001221757">
    <property type="component" value="Unassembled WGS sequence"/>
</dbReference>
<gene>
    <name evidence="1" type="ORF">B0H17DRAFT_1135130</name>
</gene>
<sequence length="118" mass="13126">MVERFGLWLNLLRGLNIEEKREAERMEMSANGEKTNVVEPLFRAPGGSKSAASVKISLDGDAVKTAVKHCVLEFLRVPQHTLAAWQTTARLLHYSEHINCCSEASTVDRAECVSEQGR</sequence>
<evidence type="ECO:0000313" key="1">
    <source>
        <dbReference type="EMBL" id="KAJ7689323.1"/>
    </source>
</evidence>